<dbReference type="Gene3D" id="1.20.140.10">
    <property type="entry name" value="Butyryl-CoA Dehydrogenase, subunit A, domain 3"/>
    <property type="match status" value="1"/>
</dbReference>
<reference evidence="4 5" key="1">
    <citation type="submission" date="2022-06" db="EMBL/GenBank/DDBJ databases">
        <title>Genomic Encyclopedia of Archaeal and Bacterial Type Strains, Phase II (KMG-II): from individual species to whole genera.</title>
        <authorList>
            <person name="Goeker M."/>
        </authorList>
    </citation>
    <scope>NUCLEOTIDE SEQUENCE [LARGE SCALE GENOMIC DNA]</scope>
    <source>
        <strain evidence="4 5">DSM 44255</strain>
    </source>
</reference>
<dbReference type="Pfam" id="PF08028">
    <property type="entry name" value="Acyl-CoA_dh_2"/>
    <property type="match status" value="1"/>
</dbReference>
<dbReference type="InterPro" id="IPR013107">
    <property type="entry name" value="Acyl-CoA_DH_C"/>
</dbReference>
<dbReference type="PANTHER" id="PTHR43884">
    <property type="entry name" value="ACYL-COA DEHYDROGENASE"/>
    <property type="match status" value="1"/>
</dbReference>
<dbReference type="PANTHER" id="PTHR43884:SF12">
    <property type="entry name" value="ISOVALERYL-COA DEHYDROGENASE, MITOCHONDRIAL-RELATED"/>
    <property type="match status" value="1"/>
</dbReference>
<proteinExistence type="predicted"/>
<dbReference type="InterPro" id="IPR046373">
    <property type="entry name" value="Acyl-CoA_Oxase/DH_mid-dom_sf"/>
</dbReference>
<dbReference type="RefSeq" id="WP_253887935.1">
    <property type="nucleotide sequence ID" value="NZ_BAAAVB010000013.1"/>
</dbReference>
<dbReference type="SUPFAM" id="SSF56645">
    <property type="entry name" value="Acyl-CoA dehydrogenase NM domain-like"/>
    <property type="match status" value="1"/>
</dbReference>
<dbReference type="EMBL" id="JAMTCO010000008">
    <property type="protein sequence ID" value="MCP2270976.1"/>
    <property type="molecule type" value="Genomic_DNA"/>
</dbReference>
<dbReference type="SUPFAM" id="SSF47203">
    <property type="entry name" value="Acyl-CoA dehydrogenase C-terminal domain-like"/>
    <property type="match status" value="1"/>
</dbReference>
<gene>
    <name evidence="4" type="ORF">LV75_003488</name>
</gene>
<feature type="domain" description="Acyl-CoA dehydrogenase C-terminal" evidence="3">
    <location>
        <begin position="239"/>
        <end position="363"/>
    </location>
</feature>
<evidence type="ECO:0000313" key="4">
    <source>
        <dbReference type="EMBL" id="MCP2270976.1"/>
    </source>
</evidence>
<evidence type="ECO:0000313" key="5">
    <source>
        <dbReference type="Proteomes" id="UP001205185"/>
    </source>
</evidence>
<evidence type="ECO:0000259" key="3">
    <source>
        <dbReference type="Pfam" id="PF08028"/>
    </source>
</evidence>
<evidence type="ECO:0000256" key="1">
    <source>
        <dbReference type="ARBA" id="ARBA00023002"/>
    </source>
</evidence>
<sequence>MGSPTAATRWRPYRAQEEHAAAVEAVRAVLTETELEAERLRRLPERAVSALTAAGLFAVATPKEVGGWAADPLAELQVYEALARINTSAAWVVTTGSVYTSWAAAYLSDDAVAEVFGSGVPAVVAGQAPPKGRASAVPGGVRVSGSYTFGSGMSHATWVLGGFTLPDPDAGTWAFIVPKDRVRVLDNWHALGIAGSNSVDFAVNDLFVPDGHFFNTAKPVPLRGGPRFGVPIVVQVAAAHCGVALGAGQRALDEIIRRAAAKPDLAGRGAFQRDLGQVFTALSAARDHAARLLTELGERLDFGSRLDRQFIQELIAAQTHATDTAVHAATTAYRYAGAPAVRLDDPLQRITRDLLVAGQHKFVADVSYDALGGTLVERDR</sequence>
<dbReference type="InterPro" id="IPR013786">
    <property type="entry name" value="AcylCoA_DH/ox_N"/>
</dbReference>
<dbReference type="InterPro" id="IPR037069">
    <property type="entry name" value="AcylCoA_DH/ox_N_sf"/>
</dbReference>
<comment type="caution">
    <text evidence="4">The sequence shown here is derived from an EMBL/GenBank/DDBJ whole genome shotgun (WGS) entry which is preliminary data.</text>
</comment>
<protein>
    <submittedName>
        <fullName evidence="4">Acyl-CoA dehydrogenase</fullName>
    </submittedName>
</protein>
<dbReference type="Proteomes" id="UP001205185">
    <property type="component" value="Unassembled WGS sequence"/>
</dbReference>
<evidence type="ECO:0000259" key="2">
    <source>
        <dbReference type="Pfam" id="PF02771"/>
    </source>
</evidence>
<keyword evidence="1" id="KW-0560">Oxidoreductase</keyword>
<dbReference type="PIRSF" id="PIRSF016578">
    <property type="entry name" value="HsaA"/>
    <property type="match status" value="1"/>
</dbReference>
<organism evidence="4 5">
    <name type="scientific">Actinokineospora diospyrosa</name>
    <dbReference type="NCBI Taxonomy" id="103728"/>
    <lineage>
        <taxon>Bacteria</taxon>
        <taxon>Bacillati</taxon>
        <taxon>Actinomycetota</taxon>
        <taxon>Actinomycetes</taxon>
        <taxon>Pseudonocardiales</taxon>
        <taxon>Pseudonocardiaceae</taxon>
        <taxon>Actinokineospora</taxon>
    </lineage>
</organism>
<dbReference type="Gene3D" id="1.10.540.10">
    <property type="entry name" value="Acyl-CoA dehydrogenase/oxidase, N-terminal domain"/>
    <property type="match status" value="1"/>
</dbReference>
<feature type="domain" description="Acyl-CoA dehydrogenase/oxidase N-terminal" evidence="2">
    <location>
        <begin position="17"/>
        <end position="102"/>
    </location>
</feature>
<dbReference type="Pfam" id="PF02771">
    <property type="entry name" value="Acyl-CoA_dh_N"/>
    <property type="match status" value="1"/>
</dbReference>
<dbReference type="InterPro" id="IPR036250">
    <property type="entry name" value="AcylCo_DH-like_C"/>
</dbReference>
<accession>A0ABT1IFA6</accession>
<keyword evidence="5" id="KW-1185">Reference proteome</keyword>
<name>A0ABT1IFA6_9PSEU</name>
<dbReference type="Gene3D" id="2.40.110.10">
    <property type="entry name" value="Butyryl-CoA Dehydrogenase, subunit A, domain 2"/>
    <property type="match status" value="1"/>
</dbReference>
<dbReference type="InterPro" id="IPR009100">
    <property type="entry name" value="AcylCoA_DH/oxidase_NM_dom_sf"/>
</dbReference>